<organism evidence="2 3">
    <name type="scientific">Cinchona calisaya</name>
    <dbReference type="NCBI Taxonomy" id="153742"/>
    <lineage>
        <taxon>Eukaryota</taxon>
        <taxon>Viridiplantae</taxon>
        <taxon>Streptophyta</taxon>
        <taxon>Embryophyta</taxon>
        <taxon>Tracheophyta</taxon>
        <taxon>Spermatophyta</taxon>
        <taxon>Magnoliopsida</taxon>
        <taxon>eudicotyledons</taxon>
        <taxon>Gunneridae</taxon>
        <taxon>Pentapetalae</taxon>
        <taxon>asterids</taxon>
        <taxon>lamiids</taxon>
        <taxon>Gentianales</taxon>
        <taxon>Rubiaceae</taxon>
        <taxon>Cinchonoideae</taxon>
        <taxon>Cinchoneae</taxon>
        <taxon>Cinchona</taxon>
    </lineage>
</organism>
<keyword evidence="3" id="KW-1185">Reference proteome</keyword>
<reference evidence="2 3" key="1">
    <citation type="submission" date="2024-11" db="EMBL/GenBank/DDBJ databases">
        <title>A near-complete genome assembly of Cinchona calisaya.</title>
        <authorList>
            <person name="Lian D.C."/>
            <person name="Zhao X.W."/>
            <person name="Wei L."/>
        </authorList>
    </citation>
    <scope>NUCLEOTIDE SEQUENCE [LARGE SCALE GENOMIC DNA]</scope>
    <source>
        <tissue evidence="2">Nenye</tissue>
    </source>
</reference>
<evidence type="ECO:0000313" key="2">
    <source>
        <dbReference type="EMBL" id="KAL3533340.1"/>
    </source>
</evidence>
<gene>
    <name evidence="2" type="ORF">ACH5RR_006861</name>
</gene>
<comment type="caution">
    <text evidence="2">The sequence shown here is derived from an EMBL/GenBank/DDBJ whole genome shotgun (WGS) entry which is preliminary data.</text>
</comment>
<accession>A0ABD3AQ76</accession>
<evidence type="ECO:0000313" key="3">
    <source>
        <dbReference type="Proteomes" id="UP001630127"/>
    </source>
</evidence>
<dbReference type="AlphaFoldDB" id="A0ABD3AQ76"/>
<dbReference type="InterPro" id="IPR013103">
    <property type="entry name" value="RVT_2"/>
</dbReference>
<name>A0ABD3AQ76_9GENT</name>
<feature type="domain" description="Reverse transcriptase Ty1/copia-type" evidence="1">
    <location>
        <begin position="26"/>
        <end position="90"/>
    </location>
</feature>
<protein>
    <recommendedName>
        <fullName evidence="1">Reverse transcriptase Ty1/copia-type domain-containing protein</fullName>
    </recommendedName>
</protein>
<proteinExistence type="predicted"/>
<dbReference type="Pfam" id="PF07727">
    <property type="entry name" value="RVT_2"/>
    <property type="match status" value="1"/>
</dbReference>
<dbReference type="Proteomes" id="UP001630127">
    <property type="component" value="Unassembled WGS sequence"/>
</dbReference>
<evidence type="ECO:0000259" key="1">
    <source>
        <dbReference type="Pfam" id="PF07727"/>
    </source>
</evidence>
<dbReference type="EMBL" id="JBJUIK010000003">
    <property type="protein sequence ID" value="KAL3533340.1"/>
    <property type="molecule type" value="Genomic_DNA"/>
</dbReference>
<sequence length="105" mass="12577">MTNFGYFLCKRNLANSRKNIVRTLVRPLIHPVIGTKWIFRIKLNNKCEIIRNKVRLVVKGYAQEEDIDFDETFAPVVHLESICMFLAYSYFNKLNYFKWTLNVHF</sequence>